<evidence type="ECO:0000256" key="1">
    <source>
        <dbReference type="SAM" id="MobiDB-lite"/>
    </source>
</evidence>
<accession>A0AAV7PKE8</accession>
<sequence>MPIRAASCPQTPPGSWGKPTPSHGCLALIRAAGRASPPRRGYWAAPSMCQCVAKEVAVLLHPVLTGTRMCSADCS</sequence>
<proteinExistence type="predicted"/>
<organism evidence="2 3">
    <name type="scientific">Pleurodeles waltl</name>
    <name type="common">Iberian ribbed newt</name>
    <dbReference type="NCBI Taxonomy" id="8319"/>
    <lineage>
        <taxon>Eukaryota</taxon>
        <taxon>Metazoa</taxon>
        <taxon>Chordata</taxon>
        <taxon>Craniata</taxon>
        <taxon>Vertebrata</taxon>
        <taxon>Euteleostomi</taxon>
        <taxon>Amphibia</taxon>
        <taxon>Batrachia</taxon>
        <taxon>Caudata</taxon>
        <taxon>Salamandroidea</taxon>
        <taxon>Salamandridae</taxon>
        <taxon>Pleurodelinae</taxon>
        <taxon>Pleurodeles</taxon>
    </lineage>
</organism>
<gene>
    <name evidence="2" type="ORF">NDU88_007016</name>
</gene>
<protein>
    <submittedName>
        <fullName evidence="2">Uncharacterized protein</fullName>
    </submittedName>
</protein>
<keyword evidence="3" id="KW-1185">Reference proteome</keyword>
<comment type="caution">
    <text evidence="2">The sequence shown here is derived from an EMBL/GenBank/DDBJ whole genome shotgun (WGS) entry which is preliminary data.</text>
</comment>
<dbReference type="AlphaFoldDB" id="A0AAV7PKE8"/>
<feature type="region of interest" description="Disordered" evidence="1">
    <location>
        <begin position="1"/>
        <end position="20"/>
    </location>
</feature>
<dbReference type="Proteomes" id="UP001066276">
    <property type="component" value="Chromosome 7"/>
</dbReference>
<reference evidence="2" key="1">
    <citation type="journal article" date="2022" name="bioRxiv">
        <title>Sequencing and chromosome-scale assembly of the giantPleurodeles waltlgenome.</title>
        <authorList>
            <person name="Brown T."/>
            <person name="Elewa A."/>
            <person name="Iarovenko S."/>
            <person name="Subramanian E."/>
            <person name="Araus A.J."/>
            <person name="Petzold A."/>
            <person name="Susuki M."/>
            <person name="Suzuki K.-i.T."/>
            <person name="Hayashi T."/>
            <person name="Toyoda A."/>
            <person name="Oliveira C."/>
            <person name="Osipova E."/>
            <person name="Leigh N.D."/>
            <person name="Simon A."/>
            <person name="Yun M.H."/>
        </authorList>
    </citation>
    <scope>NUCLEOTIDE SEQUENCE</scope>
    <source>
        <strain evidence="2">20211129_DDA</strain>
        <tissue evidence="2">Liver</tissue>
    </source>
</reference>
<evidence type="ECO:0000313" key="2">
    <source>
        <dbReference type="EMBL" id="KAJ1128641.1"/>
    </source>
</evidence>
<dbReference type="EMBL" id="JANPWB010000011">
    <property type="protein sequence ID" value="KAJ1128641.1"/>
    <property type="molecule type" value="Genomic_DNA"/>
</dbReference>
<name>A0AAV7PKE8_PLEWA</name>
<evidence type="ECO:0000313" key="3">
    <source>
        <dbReference type="Proteomes" id="UP001066276"/>
    </source>
</evidence>